<sequence>MPIKMIRHKSTSPAFSIWALFSQPLDFSTVINFIELKNSELDLLLLVLDLLGLGVSLLLSLLGYLLVSCFPLFCDAAR</sequence>
<comment type="caution">
    <text evidence="2">The sequence shown here is derived from an EMBL/GenBank/DDBJ whole genome shotgun (WGS) entry which is preliminary data.</text>
</comment>
<organism evidence="2 3">
    <name type="scientific">Salix suchowensis</name>
    <dbReference type="NCBI Taxonomy" id="1278906"/>
    <lineage>
        <taxon>Eukaryota</taxon>
        <taxon>Viridiplantae</taxon>
        <taxon>Streptophyta</taxon>
        <taxon>Embryophyta</taxon>
        <taxon>Tracheophyta</taxon>
        <taxon>Spermatophyta</taxon>
        <taxon>Magnoliopsida</taxon>
        <taxon>eudicotyledons</taxon>
        <taxon>Gunneridae</taxon>
        <taxon>Pentapetalae</taxon>
        <taxon>rosids</taxon>
        <taxon>fabids</taxon>
        <taxon>Malpighiales</taxon>
        <taxon>Salicaceae</taxon>
        <taxon>Saliceae</taxon>
        <taxon>Salix</taxon>
    </lineage>
</organism>
<gene>
    <name evidence="2" type="ORF">OIU77_022370</name>
</gene>
<evidence type="ECO:0000313" key="3">
    <source>
        <dbReference type="Proteomes" id="UP001141253"/>
    </source>
</evidence>
<name>A0ABQ9C3M3_9ROSI</name>
<proteinExistence type="predicted"/>
<dbReference type="Proteomes" id="UP001141253">
    <property type="component" value="Chromosome 1"/>
</dbReference>
<evidence type="ECO:0000256" key="1">
    <source>
        <dbReference type="SAM" id="Phobius"/>
    </source>
</evidence>
<protein>
    <submittedName>
        <fullName evidence="2">Uncharacterized protein</fullName>
    </submittedName>
</protein>
<keyword evidence="1" id="KW-0812">Transmembrane</keyword>
<feature type="transmembrane region" description="Helical" evidence="1">
    <location>
        <begin position="43"/>
        <end position="73"/>
    </location>
</feature>
<keyword evidence="1" id="KW-1133">Transmembrane helix</keyword>
<accession>A0ABQ9C3M3</accession>
<keyword evidence="1" id="KW-0472">Membrane</keyword>
<evidence type="ECO:0000313" key="2">
    <source>
        <dbReference type="EMBL" id="KAJ6392873.1"/>
    </source>
</evidence>
<feature type="non-terminal residue" evidence="2">
    <location>
        <position position="78"/>
    </location>
</feature>
<dbReference type="EMBL" id="JAPFFI010000005">
    <property type="protein sequence ID" value="KAJ6392873.1"/>
    <property type="molecule type" value="Genomic_DNA"/>
</dbReference>
<reference evidence="2" key="1">
    <citation type="submission" date="2022-10" db="EMBL/GenBank/DDBJ databases">
        <authorList>
            <person name="Hyden B.L."/>
            <person name="Feng K."/>
            <person name="Yates T."/>
            <person name="Jawdy S."/>
            <person name="Smart L.B."/>
            <person name="Muchero W."/>
        </authorList>
    </citation>
    <scope>NUCLEOTIDE SEQUENCE</scope>
    <source>
        <tissue evidence="2">Shoot tip</tissue>
    </source>
</reference>
<keyword evidence="3" id="KW-1185">Reference proteome</keyword>
<reference evidence="2" key="2">
    <citation type="journal article" date="2023" name="Int. J. Mol. Sci.">
        <title>De Novo Assembly and Annotation of 11 Diverse Shrub Willow (Salix) Genomes Reveals Novel Gene Organization in Sex-Linked Regions.</title>
        <authorList>
            <person name="Hyden B."/>
            <person name="Feng K."/>
            <person name="Yates T.B."/>
            <person name="Jawdy S."/>
            <person name="Cereghino C."/>
            <person name="Smart L.B."/>
            <person name="Muchero W."/>
        </authorList>
    </citation>
    <scope>NUCLEOTIDE SEQUENCE</scope>
    <source>
        <tissue evidence="2">Shoot tip</tissue>
    </source>
</reference>